<dbReference type="Pfam" id="PF01847">
    <property type="entry name" value="VHL"/>
    <property type="match status" value="1"/>
</dbReference>
<dbReference type="InterPro" id="IPR001611">
    <property type="entry name" value="Leu-rich_rpt"/>
</dbReference>
<protein>
    <recommendedName>
        <fullName evidence="1">von Hippel-Lindau disease tumour suppressor beta domain-containing protein</fullName>
    </recommendedName>
</protein>
<dbReference type="AlphaFoldDB" id="A0A382G0I0"/>
<dbReference type="SUPFAM" id="SSF52047">
    <property type="entry name" value="RNI-like"/>
    <property type="match status" value="1"/>
</dbReference>
<feature type="domain" description="von Hippel-Lindau disease tumour suppressor beta" evidence="1">
    <location>
        <begin position="186"/>
        <end position="235"/>
    </location>
</feature>
<dbReference type="Gene3D" id="2.60.40.780">
    <property type="entry name" value="von Hippel-Lindau disease tumour suppressor, beta domain"/>
    <property type="match status" value="1"/>
</dbReference>
<sequence length="255" mass="28552">KKGGLVLPLQGEAEQWEVQFQLGGRDLNDAGLADVAKLKNMVELNLRDTKITSAGLVHLKGLTRLTRLHLERTNIDDGGVVHLSGLAELEYLNLYGTKITDKSLGHLSNLKNLRQLYVWQTGVTKEGIKAFKKAAPNVEVVQGIDLGRVVAVKKEEPKPEDDLQWLPEGGDEKPPAKSITGEFTVVRFINKRDQAVKLYWVDYGGKPKLYGVIEKGDQRRQNTYEDAVWMVTDEKDNALGYFVTTRKFARAVIPK</sequence>
<reference evidence="2" key="1">
    <citation type="submission" date="2018-05" db="EMBL/GenBank/DDBJ databases">
        <authorList>
            <person name="Lanie J.A."/>
            <person name="Ng W.-L."/>
            <person name="Kazmierczak K.M."/>
            <person name="Andrzejewski T.M."/>
            <person name="Davidsen T.M."/>
            <person name="Wayne K.J."/>
            <person name="Tettelin H."/>
            <person name="Glass J.I."/>
            <person name="Rusch D."/>
            <person name="Podicherti R."/>
            <person name="Tsui H.-C.T."/>
            <person name="Winkler M.E."/>
        </authorList>
    </citation>
    <scope>NUCLEOTIDE SEQUENCE</scope>
</reference>
<dbReference type="GO" id="GO:0019005">
    <property type="term" value="C:SCF ubiquitin ligase complex"/>
    <property type="evidence" value="ECO:0007669"/>
    <property type="project" value="TreeGrafter"/>
</dbReference>
<evidence type="ECO:0000259" key="1">
    <source>
        <dbReference type="Pfam" id="PF01847"/>
    </source>
</evidence>
<dbReference type="Gene3D" id="3.80.10.10">
    <property type="entry name" value="Ribonuclease Inhibitor"/>
    <property type="match status" value="1"/>
</dbReference>
<accession>A0A382G0I0</accession>
<dbReference type="InterPro" id="IPR037140">
    <property type="entry name" value="VHL_beta_dom_sf"/>
</dbReference>
<dbReference type="PANTHER" id="PTHR13318:SF190">
    <property type="entry name" value="PARTNER OF PAIRED, ISOFORM B"/>
    <property type="match status" value="1"/>
</dbReference>
<dbReference type="Pfam" id="PF13516">
    <property type="entry name" value="LRR_6"/>
    <property type="match status" value="1"/>
</dbReference>
<dbReference type="Pfam" id="PF13855">
    <property type="entry name" value="LRR_8"/>
    <property type="match status" value="1"/>
</dbReference>
<dbReference type="PANTHER" id="PTHR13318">
    <property type="entry name" value="PARTNER OF PAIRED, ISOFORM B-RELATED"/>
    <property type="match status" value="1"/>
</dbReference>
<feature type="non-terminal residue" evidence="2">
    <location>
        <position position="1"/>
    </location>
</feature>
<proteinExistence type="predicted"/>
<organism evidence="2">
    <name type="scientific">marine metagenome</name>
    <dbReference type="NCBI Taxonomy" id="408172"/>
    <lineage>
        <taxon>unclassified sequences</taxon>
        <taxon>metagenomes</taxon>
        <taxon>ecological metagenomes</taxon>
    </lineage>
</organism>
<dbReference type="InterPro" id="IPR024053">
    <property type="entry name" value="VHL_beta_dom"/>
</dbReference>
<evidence type="ECO:0000313" key="2">
    <source>
        <dbReference type="EMBL" id="SVB68740.1"/>
    </source>
</evidence>
<dbReference type="InterPro" id="IPR036208">
    <property type="entry name" value="VHL_sf"/>
</dbReference>
<gene>
    <name evidence="2" type="ORF">METZ01_LOCUS221594</name>
</gene>
<dbReference type="SUPFAM" id="SSF49468">
    <property type="entry name" value="VHL"/>
    <property type="match status" value="1"/>
</dbReference>
<dbReference type="GO" id="GO:0031146">
    <property type="term" value="P:SCF-dependent proteasomal ubiquitin-dependent protein catabolic process"/>
    <property type="evidence" value="ECO:0007669"/>
    <property type="project" value="TreeGrafter"/>
</dbReference>
<dbReference type="InterPro" id="IPR032675">
    <property type="entry name" value="LRR_dom_sf"/>
</dbReference>
<name>A0A382G0I0_9ZZZZ</name>
<dbReference type="EMBL" id="UINC01052887">
    <property type="protein sequence ID" value="SVB68740.1"/>
    <property type="molecule type" value="Genomic_DNA"/>
</dbReference>